<protein>
    <submittedName>
        <fullName evidence="2">Secretion system protein</fullName>
    </submittedName>
</protein>
<dbReference type="Proteomes" id="UP000281564">
    <property type="component" value="Unassembled WGS sequence"/>
</dbReference>
<dbReference type="AlphaFoldDB" id="A0A3A6QJN7"/>
<feature type="region of interest" description="Disordered" evidence="1">
    <location>
        <begin position="1"/>
        <end position="20"/>
    </location>
</feature>
<gene>
    <name evidence="2" type="ORF">DP106_15095</name>
</gene>
<feature type="non-terminal residue" evidence="2">
    <location>
        <position position="316"/>
    </location>
</feature>
<sequence length="316" mass="35436">MLEEVPTVPAPEPPDSAQAWYSPSVHDHYEIVPGVVATVESGDAGFHYDVREPSLSTDMESKLRAVREHFADVEPTRPRTREGAAERFRAGFDQKYERIIDEIASCPPAARRRLEYYALAELRCLGALTPHALDDSIEVADATGEELSLHLANYAPAATGIRDAEFVGRFSAERIERYTVEFAGYDVPVVRYRERLLGADPFEQKYAVIEPDRLPGDERLITECKDRIWEAGLGGIDEHSTLQERAAIVRKRGESLLSRQLRAGNTRTWVDTVRRGVRTTLAEHGIVVPSADRRVGGDRLDDLVYYVVRDLVGYGQ</sequence>
<dbReference type="Gene3D" id="3.30.450.380">
    <property type="match status" value="2"/>
</dbReference>
<keyword evidence="3" id="KW-1185">Reference proteome</keyword>
<evidence type="ECO:0000313" key="2">
    <source>
        <dbReference type="EMBL" id="RJX47145.1"/>
    </source>
</evidence>
<organism evidence="2 3">
    <name type="scientific">Halonotius pteroides</name>
    <dbReference type="NCBI Taxonomy" id="268735"/>
    <lineage>
        <taxon>Archaea</taxon>
        <taxon>Methanobacteriati</taxon>
        <taxon>Methanobacteriota</taxon>
        <taxon>Stenosarchaea group</taxon>
        <taxon>Halobacteria</taxon>
        <taxon>Halobacteriales</taxon>
        <taxon>Haloferacaceae</taxon>
        <taxon>Halonotius</taxon>
    </lineage>
</organism>
<reference evidence="2 3" key="1">
    <citation type="submission" date="2018-06" db="EMBL/GenBank/DDBJ databases">
        <title>Halonotius sp. F13-13 a new haloarchaeeon isolated from a solar saltern from Isla Cristina, Huelva, Spain.</title>
        <authorList>
            <person name="Duran-Viseras A."/>
            <person name="Sanchez-Porro C."/>
            <person name="Ventosa A."/>
        </authorList>
    </citation>
    <scope>NUCLEOTIDE SEQUENCE [LARGE SCALE GENOMIC DNA]</scope>
    <source>
        <strain evidence="2 3">CECT 7525</strain>
    </source>
</reference>
<name>A0A3A6QJN7_9EURY</name>
<evidence type="ECO:0000256" key="1">
    <source>
        <dbReference type="SAM" id="MobiDB-lite"/>
    </source>
</evidence>
<proteinExistence type="predicted"/>
<accession>A0A3A6QJN7</accession>
<comment type="caution">
    <text evidence="2">The sequence shown here is derived from an EMBL/GenBank/DDBJ whole genome shotgun (WGS) entry which is preliminary data.</text>
</comment>
<evidence type="ECO:0000313" key="3">
    <source>
        <dbReference type="Proteomes" id="UP000281564"/>
    </source>
</evidence>
<dbReference type="EMBL" id="QMDW01000074">
    <property type="protein sequence ID" value="RJX47145.1"/>
    <property type="molecule type" value="Genomic_DNA"/>
</dbReference>